<name>A0ABP9D8H7_9ACTN</name>
<gene>
    <name evidence="1" type="ORF">GCM10023235_00420</name>
</gene>
<reference evidence="2" key="1">
    <citation type="journal article" date="2019" name="Int. J. Syst. Evol. Microbiol.">
        <title>The Global Catalogue of Microorganisms (GCM) 10K type strain sequencing project: providing services to taxonomists for standard genome sequencing and annotation.</title>
        <authorList>
            <consortium name="The Broad Institute Genomics Platform"/>
            <consortium name="The Broad Institute Genome Sequencing Center for Infectious Disease"/>
            <person name="Wu L."/>
            <person name="Ma J."/>
        </authorList>
    </citation>
    <scope>NUCLEOTIDE SEQUENCE [LARGE SCALE GENOMIC DNA]</scope>
    <source>
        <strain evidence="2">JCM 13006</strain>
    </source>
</reference>
<evidence type="ECO:0000313" key="1">
    <source>
        <dbReference type="EMBL" id="GAA4830379.1"/>
    </source>
</evidence>
<dbReference type="EMBL" id="BAABIS010000001">
    <property type="protein sequence ID" value="GAA4830379.1"/>
    <property type="molecule type" value="Genomic_DNA"/>
</dbReference>
<accession>A0ABP9D8H7</accession>
<keyword evidence="2" id="KW-1185">Reference proteome</keyword>
<dbReference type="Proteomes" id="UP001501752">
    <property type="component" value="Unassembled WGS sequence"/>
</dbReference>
<protein>
    <submittedName>
        <fullName evidence="1">Uncharacterized protein</fullName>
    </submittedName>
</protein>
<comment type="caution">
    <text evidence="1">The sequence shown here is derived from an EMBL/GenBank/DDBJ whole genome shotgun (WGS) entry which is preliminary data.</text>
</comment>
<proteinExistence type="predicted"/>
<evidence type="ECO:0000313" key="2">
    <source>
        <dbReference type="Proteomes" id="UP001501752"/>
    </source>
</evidence>
<organism evidence="1 2">
    <name type="scientific">Kitasatospora terrestris</name>
    <dbReference type="NCBI Taxonomy" id="258051"/>
    <lineage>
        <taxon>Bacteria</taxon>
        <taxon>Bacillati</taxon>
        <taxon>Actinomycetota</taxon>
        <taxon>Actinomycetes</taxon>
        <taxon>Kitasatosporales</taxon>
        <taxon>Streptomycetaceae</taxon>
        <taxon>Kitasatospora</taxon>
    </lineage>
</organism>
<sequence>MTSQNEHPTRPDLATVLTDRTAACSPDREALLAGGELRLFDGAAPDWMVRGIAASRLRHSRRIGLTTLGLDESVEILSRHRNVSFRTGILDAPDRSWFYTLYFDATGTELLACSAVKNQPPARKPARRPGT</sequence>
<dbReference type="RefSeq" id="WP_345694681.1">
    <property type="nucleotide sequence ID" value="NZ_BAABIS010000001.1"/>
</dbReference>